<organism evidence="1 2">
    <name type="scientific">Pseudomonas fluorescens</name>
    <dbReference type="NCBI Taxonomy" id="294"/>
    <lineage>
        <taxon>Bacteria</taxon>
        <taxon>Pseudomonadati</taxon>
        <taxon>Pseudomonadota</taxon>
        <taxon>Gammaproteobacteria</taxon>
        <taxon>Pseudomonadales</taxon>
        <taxon>Pseudomonadaceae</taxon>
        <taxon>Pseudomonas</taxon>
    </lineage>
</organism>
<evidence type="ECO:0000313" key="2">
    <source>
        <dbReference type="Proteomes" id="UP000066487"/>
    </source>
</evidence>
<evidence type="ECO:0000313" key="1">
    <source>
        <dbReference type="EMBL" id="ALI04831.1"/>
    </source>
</evidence>
<sequence length="144" mass="16508">MSELPKSGTGHDDVTRKKIHAAVAARNLASASNNTKWDELINHFRQLQGWRPSYRFKSVTGYISGWDVEWFYHLPFPFASVEWFDIGLLEAAPSKGRLLARTTIDHTDEISKVVAHIGFEFDVRADVLRIWGYIPKSYEDFPPV</sequence>
<gene>
    <name evidence="1" type="ORF">AO353_28660</name>
</gene>
<dbReference type="Pfam" id="PF20383">
    <property type="entry name" value="DUF6678"/>
    <property type="match status" value="1"/>
</dbReference>
<name>A0A0N9WJ81_PSEFL</name>
<proteinExistence type="predicted"/>
<dbReference type="AlphaFoldDB" id="A0A0N9WJ81"/>
<dbReference type="Proteomes" id="UP000066487">
    <property type="component" value="Chromosome"/>
</dbReference>
<dbReference type="EMBL" id="CP012830">
    <property type="protein sequence ID" value="ALI04831.1"/>
    <property type="molecule type" value="Genomic_DNA"/>
</dbReference>
<protein>
    <submittedName>
        <fullName evidence="1">Uncharacterized protein</fullName>
    </submittedName>
</protein>
<dbReference type="InterPro" id="IPR046500">
    <property type="entry name" value="DUF6678"/>
</dbReference>
<reference evidence="1 2" key="2">
    <citation type="journal article" date="2018" name="Nature">
        <title>Mutant phenotypes for thousands of bacterial genes of unknown function.</title>
        <authorList>
            <person name="Price M.N."/>
            <person name="Wetmore K.M."/>
            <person name="Waters R.J."/>
            <person name="Callaghan M."/>
            <person name="Ray J."/>
            <person name="Liu H."/>
            <person name="Kuehl J.V."/>
            <person name="Melnyk R.A."/>
            <person name="Lamson J.S."/>
            <person name="Suh Y."/>
            <person name="Carlson H.K."/>
            <person name="Esquivel Z."/>
            <person name="Sadeeshkumar H."/>
            <person name="Chakraborty R."/>
            <person name="Zane G.M."/>
            <person name="Rubin B.E."/>
            <person name="Wall J.D."/>
            <person name="Visel A."/>
            <person name="Bristow J."/>
            <person name="Blow M.J."/>
            <person name="Arkin A.P."/>
            <person name="Deutschbauer A.M."/>
        </authorList>
    </citation>
    <scope>NUCLEOTIDE SEQUENCE [LARGE SCALE GENOMIC DNA]</scope>
    <source>
        <strain evidence="1 2">FW300-N2E3</strain>
    </source>
</reference>
<dbReference type="RefSeq" id="WP_054598013.1">
    <property type="nucleotide sequence ID" value="NZ_CP012830.1"/>
</dbReference>
<dbReference type="OrthoDB" id="8235233at2"/>
<reference evidence="2" key="1">
    <citation type="submission" date="2015-09" db="EMBL/GenBank/DDBJ databases">
        <title>Whole genome sequence of Pseudomonas fluorescens FW300-N2E3.</title>
        <authorList>
            <person name="Ray J."/>
            <person name="Melnyk R."/>
            <person name="Deutschbauer A."/>
        </authorList>
    </citation>
    <scope>NUCLEOTIDE SEQUENCE [LARGE SCALE GENOMIC DNA]</scope>
    <source>
        <strain evidence="2">FW300-N2E3</strain>
    </source>
</reference>
<accession>A0A0N9WJ81</accession>